<dbReference type="OrthoDB" id="3902060at2759"/>
<feature type="compositionally biased region" description="Polar residues" evidence="2">
    <location>
        <begin position="289"/>
        <end position="298"/>
    </location>
</feature>
<evidence type="ECO:0000256" key="2">
    <source>
        <dbReference type="SAM" id="MobiDB-lite"/>
    </source>
</evidence>
<feature type="compositionally biased region" description="Basic and acidic residues" evidence="2">
    <location>
        <begin position="106"/>
        <end position="116"/>
    </location>
</feature>
<evidence type="ECO:0000313" key="3">
    <source>
        <dbReference type="EMBL" id="KAF2708682.1"/>
    </source>
</evidence>
<feature type="region of interest" description="Disordered" evidence="2">
    <location>
        <begin position="46"/>
        <end position="191"/>
    </location>
</feature>
<accession>A0A6G1K888</accession>
<keyword evidence="4" id="KW-1185">Reference proteome</keyword>
<feature type="compositionally biased region" description="Polar residues" evidence="2">
    <location>
        <begin position="135"/>
        <end position="147"/>
    </location>
</feature>
<organism evidence="3 4">
    <name type="scientific">Pleomassaria siparia CBS 279.74</name>
    <dbReference type="NCBI Taxonomy" id="1314801"/>
    <lineage>
        <taxon>Eukaryota</taxon>
        <taxon>Fungi</taxon>
        <taxon>Dikarya</taxon>
        <taxon>Ascomycota</taxon>
        <taxon>Pezizomycotina</taxon>
        <taxon>Dothideomycetes</taxon>
        <taxon>Pleosporomycetidae</taxon>
        <taxon>Pleosporales</taxon>
        <taxon>Pleomassariaceae</taxon>
        <taxon>Pleomassaria</taxon>
    </lineage>
</organism>
<evidence type="ECO:0000313" key="4">
    <source>
        <dbReference type="Proteomes" id="UP000799428"/>
    </source>
</evidence>
<reference evidence="3" key="1">
    <citation type="journal article" date="2020" name="Stud. Mycol.">
        <title>101 Dothideomycetes genomes: a test case for predicting lifestyles and emergence of pathogens.</title>
        <authorList>
            <person name="Haridas S."/>
            <person name="Albert R."/>
            <person name="Binder M."/>
            <person name="Bloem J."/>
            <person name="Labutti K."/>
            <person name="Salamov A."/>
            <person name="Andreopoulos B."/>
            <person name="Baker S."/>
            <person name="Barry K."/>
            <person name="Bills G."/>
            <person name="Bluhm B."/>
            <person name="Cannon C."/>
            <person name="Castanera R."/>
            <person name="Culley D."/>
            <person name="Daum C."/>
            <person name="Ezra D."/>
            <person name="Gonzalez J."/>
            <person name="Henrissat B."/>
            <person name="Kuo A."/>
            <person name="Liang C."/>
            <person name="Lipzen A."/>
            <person name="Lutzoni F."/>
            <person name="Magnuson J."/>
            <person name="Mondo S."/>
            <person name="Nolan M."/>
            <person name="Ohm R."/>
            <person name="Pangilinan J."/>
            <person name="Park H.-J."/>
            <person name="Ramirez L."/>
            <person name="Alfaro M."/>
            <person name="Sun H."/>
            <person name="Tritt A."/>
            <person name="Yoshinaga Y."/>
            <person name="Zwiers L.-H."/>
            <person name="Turgeon B."/>
            <person name="Goodwin S."/>
            <person name="Spatafora J."/>
            <person name="Crous P."/>
            <person name="Grigoriev I."/>
        </authorList>
    </citation>
    <scope>NUCLEOTIDE SEQUENCE</scope>
    <source>
        <strain evidence="3">CBS 279.74</strain>
    </source>
</reference>
<proteinExistence type="predicted"/>
<keyword evidence="1" id="KW-0175">Coiled coil</keyword>
<dbReference type="Proteomes" id="UP000799428">
    <property type="component" value="Unassembled WGS sequence"/>
</dbReference>
<name>A0A6G1K888_9PLEO</name>
<protein>
    <submittedName>
        <fullName evidence="3">Uncharacterized protein</fullName>
    </submittedName>
</protein>
<feature type="region of interest" description="Disordered" evidence="2">
    <location>
        <begin position="1"/>
        <end position="20"/>
    </location>
</feature>
<dbReference type="AlphaFoldDB" id="A0A6G1K888"/>
<evidence type="ECO:0000256" key="1">
    <source>
        <dbReference type="SAM" id="Coils"/>
    </source>
</evidence>
<gene>
    <name evidence="3" type="ORF">K504DRAFT_502706</name>
</gene>
<feature type="compositionally biased region" description="Polar residues" evidence="2">
    <location>
        <begin position="90"/>
        <end position="105"/>
    </location>
</feature>
<feature type="coiled-coil region" evidence="1">
    <location>
        <begin position="408"/>
        <end position="446"/>
    </location>
</feature>
<sequence>MVTVSNSSRGSRRSQPPQVPVYMMIITGDTGHASKSRTTNHFQASINDWDSEEDKEIDHEQTGDDGGSWTEESLSTALVIPNSHGDGDSPQAQHGPTKQGNANTNKETKFQSESVRRILHVPHARPLYNAESDGNYVQVTDTDSYSDGSDIDDNGYNSDDIQSSRRRHHDSPMPHGTDLTHGDSQGHHPPDDAAAWLYKLVFQDDWQRDRRQIESGQLAIEAPRVVDRLLLQWTYAEQATEAETDFNTQITMPDPDPNWSNRLRSSISKLKSEKRKPAHLSNGRGLEPNLSSSSTESMFTHAGHPQTCSHGLRLSECQHADCAVNPYRERRPQITSPQHHYMPPPTPNRSSMPYSMYEEEDQGKGFQLHRHNKLLIKDMERLEATIGRMETLNRMEVACSERREAQLSKQYHNNVRDLKEKIAHLKATKEAELRALQVRLWEAQNERKSSRSKSEMACVQISALADRNKTWTPRLDSLSLSFQRVNTAPGSKGIIHGTVCWSRPFLPSLSELYQVLKLHDWKPLWMRGSSRGQTLFLGPTPILVNFFQQDYIPQIGKLTDQAGPSLIVGDAEDEYAAIGLGWVEREAIDELSLPYKGQVDGQYQFGVEMTHDDVESLLATSLLASERAQTTKDMSRDDAQRRT</sequence>
<feature type="compositionally biased region" description="Basic and acidic residues" evidence="2">
    <location>
        <begin position="178"/>
        <end position="191"/>
    </location>
</feature>
<dbReference type="EMBL" id="MU005771">
    <property type="protein sequence ID" value="KAF2708682.1"/>
    <property type="molecule type" value="Genomic_DNA"/>
</dbReference>
<feature type="region of interest" description="Disordered" evidence="2">
    <location>
        <begin position="269"/>
        <end position="302"/>
    </location>
</feature>